<feature type="active site" description="Proton acceptor" evidence="4">
    <location>
        <position position="678"/>
    </location>
</feature>
<dbReference type="InterPro" id="IPR036259">
    <property type="entry name" value="MFS_trans_sf"/>
</dbReference>
<sequence>MTAAAICAKFCCAPLLDLPNVSSHMTMKSPMFSKAIFVLIALLFFLTGATGLVYQVVWQRYLLSLFGATIYSISTVLAAFMGGLALGSFLFGRVADRSRWPLGLYGVLEIGVGLAALAVPWMLRILDPVFVAVYQNYGSNFFLYSLLRFVFVFLVLLVPTTLMGGTLPLLAKFAAPDGSHAGFRVGFLYALNTCGAVVGTIASGFFFIRWWGISASVLLAVAINVGVGIVALLLSRIALHRSSEGAPNTNVTPVRTVDVPPASRAWILAAYMLSGFCALGLEVVWSRSLVFTFELLKNTTYSFTAMLAVFLIGIATGSAVAAPWAEREREPYRAFSALQILVGFTAVISFFVLYYIAPNLGATWTALVDPEKGSVRWTQTLALVFLRSFVVVFPPTFVMGLAFPFAVRCIMSLSAPEEIGASIGKLYALNTVGAIVGAFVTGFFVLPGIGIAHTIWVYGAAQLLMGLVLLWRMPVQQDVRRIAWTIVSLAAVALTLLRIPRPTVFQPLEPREQLLFYKEGPLATVAVTENSLGYRSIFVDNVNVAGTEPIMLTDQKSLAHVPMLIVDEPRSALTVGFGSGGASYSYTLHPELERIDCVEITKTVTEAAPFLVASNHDVIMYEPEYVARVGRKPSGHPLWDDEGRSGWYKADPRYRIILDDVRSYLHFTGTKYDIIATDCTDLRYKSNANLYDLEYFELTRDHLTENGMVVVWMPLAGLSTEAFKVALRTFYKVFPNMEVFYMNNEPTHYVLLIGTREPLKVDLQRMRKRLANPRVAADLREIHLDSAEKILSCFVCGREALRNYLAGETLNTQDFPYLEFESPRFGYGDAPILMNIESLMAFRESPRRILREGTYSNEDLENLQRYVDAVPDIIAGHVHYRKLELEQALRCWQRARERNPADSAVANLLNFEELRRKVLGQPDNLWARYMYGRLLALQRRDSEAVSVLNDLVKDCRNNPPAGPAVTFYQKALEELASLYERHGRQDRAESLRQEAKQLTVRAPQ</sequence>
<feature type="transmembrane region" description="Helical" evidence="5">
    <location>
        <begin position="69"/>
        <end position="90"/>
    </location>
</feature>
<organism evidence="7 8">
    <name type="scientific">Sumerlaea chitinivorans</name>
    <dbReference type="NCBI Taxonomy" id="2250252"/>
    <lineage>
        <taxon>Bacteria</taxon>
        <taxon>Candidatus Sumerlaeota</taxon>
        <taxon>Candidatus Sumerlaeia</taxon>
        <taxon>Candidatus Sumerlaeales</taxon>
        <taxon>Candidatus Sumerlaeaceae</taxon>
        <taxon>Candidatus Sumerlaea</taxon>
    </lineage>
</organism>
<dbReference type="InterPro" id="IPR029063">
    <property type="entry name" value="SAM-dependent_MTases_sf"/>
</dbReference>
<dbReference type="EMBL" id="CP030759">
    <property type="protein sequence ID" value="AXA35681.1"/>
    <property type="molecule type" value="Genomic_DNA"/>
</dbReference>
<dbReference type="Gene3D" id="1.25.40.10">
    <property type="entry name" value="Tetratricopeptide repeat domain"/>
    <property type="match status" value="1"/>
</dbReference>
<dbReference type="Gene3D" id="1.20.1250.20">
    <property type="entry name" value="MFS general substrate transporter like domains"/>
    <property type="match status" value="1"/>
</dbReference>
<comment type="similarity">
    <text evidence="1">Belongs to the spermidine/spermine synthase family.</text>
</comment>
<proteinExistence type="inferred from homology"/>
<dbReference type="PROSITE" id="PS51006">
    <property type="entry name" value="PABS_2"/>
    <property type="match status" value="1"/>
</dbReference>
<feature type="transmembrane region" description="Helical" evidence="5">
    <location>
        <begin position="426"/>
        <end position="445"/>
    </location>
</feature>
<evidence type="ECO:0000259" key="6">
    <source>
        <dbReference type="PROSITE" id="PS51006"/>
    </source>
</evidence>
<feature type="transmembrane region" description="Helical" evidence="5">
    <location>
        <begin position="183"/>
        <end position="207"/>
    </location>
</feature>
<dbReference type="InterPro" id="IPR030374">
    <property type="entry name" value="PABS"/>
</dbReference>
<dbReference type="GO" id="GO:0005829">
    <property type="term" value="C:cytosol"/>
    <property type="evidence" value="ECO:0007669"/>
    <property type="project" value="TreeGrafter"/>
</dbReference>
<dbReference type="NCBIfam" id="NF037959">
    <property type="entry name" value="MFS_SpdSyn"/>
    <property type="match status" value="2"/>
</dbReference>
<dbReference type="Proteomes" id="UP000262583">
    <property type="component" value="Chromosome"/>
</dbReference>
<evidence type="ECO:0000313" key="8">
    <source>
        <dbReference type="Proteomes" id="UP000262583"/>
    </source>
</evidence>
<keyword evidence="5" id="KW-1133">Transmembrane helix</keyword>
<dbReference type="SUPFAM" id="SSF103473">
    <property type="entry name" value="MFS general substrate transporter"/>
    <property type="match status" value="2"/>
</dbReference>
<feature type="transmembrane region" description="Helical" evidence="5">
    <location>
        <begin position="102"/>
        <end position="123"/>
    </location>
</feature>
<accession>A0A2Z4Y3A2</accession>
<dbReference type="PANTHER" id="PTHR11558:SF11">
    <property type="entry name" value="SPERMIDINE SYNTHASE"/>
    <property type="match status" value="1"/>
</dbReference>
<feature type="transmembrane region" description="Helical" evidence="5">
    <location>
        <begin position="35"/>
        <end position="57"/>
    </location>
</feature>
<evidence type="ECO:0000313" key="7">
    <source>
        <dbReference type="EMBL" id="AXA35681.1"/>
    </source>
</evidence>
<feature type="transmembrane region" description="Helical" evidence="5">
    <location>
        <begin position="213"/>
        <end position="234"/>
    </location>
</feature>
<feature type="transmembrane region" description="Helical" evidence="5">
    <location>
        <begin position="143"/>
        <end position="171"/>
    </location>
</feature>
<dbReference type="SUPFAM" id="SSF48452">
    <property type="entry name" value="TPR-like"/>
    <property type="match status" value="1"/>
</dbReference>
<keyword evidence="2 4" id="KW-0808">Transferase</keyword>
<gene>
    <name evidence="7" type="ORF">BRCON_0904</name>
</gene>
<protein>
    <submittedName>
        <fullName evidence="7">Spermidine synthase</fullName>
    </submittedName>
</protein>
<feature type="transmembrane region" description="Helical" evidence="5">
    <location>
        <begin position="377"/>
        <end position="405"/>
    </location>
</feature>
<keyword evidence="3 4" id="KW-0620">Polyamine biosynthesis</keyword>
<evidence type="ECO:0000256" key="1">
    <source>
        <dbReference type="ARBA" id="ARBA00007867"/>
    </source>
</evidence>
<dbReference type="Pfam" id="PF01564">
    <property type="entry name" value="Spermine_synth"/>
    <property type="match status" value="1"/>
</dbReference>
<dbReference type="PANTHER" id="PTHR11558">
    <property type="entry name" value="SPERMIDINE/SPERMINE SYNTHASE"/>
    <property type="match status" value="1"/>
</dbReference>
<dbReference type="CDD" id="cd06174">
    <property type="entry name" value="MFS"/>
    <property type="match status" value="1"/>
</dbReference>
<feature type="transmembrane region" description="Helical" evidence="5">
    <location>
        <begin position="482"/>
        <end position="499"/>
    </location>
</feature>
<dbReference type="InterPro" id="IPR001045">
    <property type="entry name" value="Spermi_synthase"/>
</dbReference>
<dbReference type="InterPro" id="IPR011990">
    <property type="entry name" value="TPR-like_helical_dom_sf"/>
</dbReference>
<dbReference type="AlphaFoldDB" id="A0A2Z4Y3A2"/>
<feature type="transmembrane region" description="Helical" evidence="5">
    <location>
        <begin position="337"/>
        <end position="357"/>
    </location>
</feature>
<dbReference type="KEGG" id="schv:BRCON_0904"/>
<name>A0A2Z4Y3A2_SUMC1</name>
<dbReference type="SUPFAM" id="SSF53335">
    <property type="entry name" value="S-adenosyl-L-methionine-dependent methyltransferases"/>
    <property type="match status" value="1"/>
</dbReference>
<evidence type="ECO:0000256" key="4">
    <source>
        <dbReference type="PROSITE-ProRule" id="PRU00354"/>
    </source>
</evidence>
<feature type="domain" description="PABS" evidence="6">
    <location>
        <begin position="491"/>
        <end position="760"/>
    </location>
</feature>
<evidence type="ECO:0000256" key="2">
    <source>
        <dbReference type="ARBA" id="ARBA00022679"/>
    </source>
</evidence>
<evidence type="ECO:0000256" key="5">
    <source>
        <dbReference type="SAM" id="Phobius"/>
    </source>
</evidence>
<feature type="transmembrane region" description="Helical" evidence="5">
    <location>
        <begin position="305"/>
        <end position="325"/>
    </location>
</feature>
<feature type="transmembrane region" description="Helical" evidence="5">
    <location>
        <begin position="451"/>
        <end position="470"/>
    </location>
</feature>
<evidence type="ECO:0000256" key="3">
    <source>
        <dbReference type="ARBA" id="ARBA00023115"/>
    </source>
</evidence>
<dbReference type="GO" id="GO:0004766">
    <property type="term" value="F:spermidine synthase activity"/>
    <property type="evidence" value="ECO:0007669"/>
    <property type="project" value="TreeGrafter"/>
</dbReference>
<dbReference type="GO" id="GO:0008295">
    <property type="term" value="P:spermidine biosynthetic process"/>
    <property type="evidence" value="ECO:0007669"/>
    <property type="project" value="TreeGrafter"/>
</dbReference>
<keyword evidence="5" id="KW-0812">Transmembrane</keyword>
<dbReference type="Gene3D" id="3.40.50.150">
    <property type="entry name" value="Vaccinia Virus protein VP39"/>
    <property type="match status" value="1"/>
</dbReference>
<keyword evidence="5" id="KW-0472">Membrane</keyword>
<reference evidence="7 8" key="1">
    <citation type="submission" date="2018-05" db="EMBL/GenBank/DDBJ databases">
        <title>A metagenomic window into the 2 km-deep terrestrial subsurface aquifer revealed taxonomically and functionally diverse microbial community comprising novel uncultured bacterial lineages.</title>
        <authorList>
            <person name="Kadnikov V.V."/>
            <person name="Mardanov A.V."/>
            <person name="Beletsky A.V."/>
            <person name="Banks D."/>
            <person name="Pimenov N.V."/>
            <person name="Frank Y.A."/>
            <person name="Karnachuk O.V."/>
            <person name="Ravin N.V."/>
        </authorList>
    </citation>
    <scope>NUCLEOTIDE SEQUENCE [LARGE SCALE GENOMIC DNA]</scope>
    <source>
        <strain evidence="7">BY</strain>
    </source>
</reference>
<feature type="transmembrane region" description="Helical" evidence="5">
    <location>
        <begin position="265"/>
        <end position="285"/>
    </location>
</feature>